<dbReference type="Proteomes" id="UP000005877">
    <property type="component" value="Chromosome"/>
</dbReference>
<dbReference type="Gene3D" id="1.10.10.10">
    <property type="entry name" value="Winged helix-like DNA-binding domain superfamily/Winged helix DNA-binding domain"/>
    <property type="match status" value="1"/>
</dbReference>
<dbReference type="PIRSF" id="PIRSF037373">
    <property type="entry name" value="UCP037373_trxn_reg"/>
    <property type="match status" value="1"/>
</dbReference>
<name>G7WKW5_METH6</name>
<organism evidence="1 2">
    <name type="scientific">Methanothrix harundinacea (strain 6Ac)</name>
    <name type="common">Methanosaeta harundinacea</name>
    <dbReference type="NCBI Taxonomy" id="1110509"/>
    <lineage>
        <taxon>Archaea</taxon>
        <taxon>Methanobacteriati</taxon>
        <taxon>Methanobacteriota</taxon>
        <taxon>Stenosarchaea group</taxon>
        <taxon>Methanomicrobia</taxon>
        <taxon>Methanotrichales</taxon>
        <taxon>Methanotrichaceae</taxon>
        <taxon>Methanothrix</taxon>
    </lineage>
</organism>
<keyword evidence="2" id="KW-1185">Reference proteome</keyword>
<dbReference type="GeneID" id="12509944"/>
<evidence type="ECO:0000313" key="1">
    <source>
        <dbReference type="EMBL" id="AET64148.1"/>
    </source>
</evidence>
<gene>
    <name evidence="1" type="ordered locus">Mhar_0775</name>
</gene>
<evidence type="ECO:0000313" key="2">
    <source>
        <dbReference type="Proteomes" id="UP000005877"/>
    </source>
</evidence>
<dbReference type="AlphaFoldDB" id="G7WKW5"/>
<dbReference type="InterPro" id="IPR036390">
    <property type="entry name" value="WH_DNA-bd_sf"/>
</dbReference>
<dbReference type="InterPro" id="IPR017185">
    <property type="entry name" value="UCP037373_trxn_reg"/>
</dbReference>
<dbReference type="InterPro" id="IPR036388">
    <property type="entry name" value="WH-like_DNA-bd_sf"/>
</dbReference>
<evidence type="ECO:0008006" key="3">
    <source>
        <dbReference type="Google" id="ProtNLM"/>
    </source>
</evidence>
<sequence length="123" mass="13788">MTEGSTRSLDDGDLEFVEILQSLGIQRAMAVVITYISKAGEATSKEIEEATRLRQSEVSVAVHGLRGEDWIDERTAQPQGKGRPPAVYSLSTPLEGIIRRLEEEKRREHAEVMEKIRRLKALA</sequence>
<reference evidence="1 2" key="1">
    <citation type="journal article" date="2012" name="PLoS ONE">
        <title>The genome characteristics and predicted function of methyl-group oxidation pathway in the obligate aceticlastic methanogens, Methanosaeta spp.</title>
        <authorList>
            <person name="Zhu J."/>
            <person name="Zheng H."/>
            <person name="Ai G."/>
            <person name="Zhang G."/>
            <person name="Liu D."/>
            <person name="Liu X."/>
            <person name="Dong X."/>
        </authorList>
    </citation>
    <scope>NUCLEOTIDE SEQUENCE [LARGE SCALE GENOMIC DNA]</scope>
    <source>
        <strain evidence="1 2">6Ac</strain>
    </source>
</reference>
<protein>
    <recommendedName>
        <fullName evidence="3">Transcriptional regulator, TrmB</fullName>
    </recommendedName>
</protein>
<dbReference type="PATRIC" id="fig|1110509.7.peg.866"/>
<dbReference type="EMBL" id="CP003117">
    <property type="protein sequence ID" value="AET64148.1"/>
    <property type="molecule type" value="Genomic_DNA"/>
</dbReference>
<dbReference type="STRING" id="1110509.Mhar_0775"/>
<dbReference type="OrthoDB" id="55633at2157"/>
<dbReference type="RefSeq" id="WP_014586333.1">
    <property type="nucleotide sequence ID" value="NC_017527.1"/>
</dbReference>
<dbReference type="SUPFAM" id="SSF46785">
    <property type="entry name" value="Winged helix' DNA-binding domain"/>
    <property type="match status" value="1"/>
</dbReference>
<dbReference type="HOGENOM" id="CLU_163103_0_0_2"/>
<accession>G7WKW5</accession>
<proteinExistence type="predicted"/>
<dbReference type="KEGG" id="mhi:Mhar_0775"/>